<evidence type="ECO:0000313" key="1">
    <source>
        <dbReference type="EMBL" id="KAL3825692.1"/>
    </source>
</evidence>
<accession>A0ABD3SM83</accession>
<protein>
    <submittedName>
        <fullName evidence="1">Uncharacterized protein</fullName>
    </submittedName>
</protein>
<sequence length="201" mass="22390">MNFDSTEQDKSGAHLLTFSIPIVPWRKYRVGRSSVSTWRVKRRGRRWMTWRRSAALTRASRRRKVVAGIIVVEGGDVNISGHIGKMRRRSCVVRPRENRKFTVDLIWERGVEIRGGVSFCGDLRGGGLGIGGKWRFLGREMEGKFGLGRGIGVAAEEDKWRVSCIVFVYMLAVVGGGVFSRGGGGGEVEEDKVEEECACVI</sequence>
<dbReference type="Proteomes" id="UP001634393">
    <property type="component" value="Unassembled WGS sequence"/>
</dbReference>
<dbReference type="AlphaFoldDB" id="A0ABD3SM83"/>
<evidence type="ECO:0000313" key="2">
    <source>
        <dbReference type="Proteomes" id="UP001634393"/>
    </source>
</evidence>
<proteinExistence type="predicted"/>
<comment type="caution">
    <text evidence="1">The sequence shown here is derived from an EMBL/GenBank/DDBJ whole genome shotgun (WGS) entry which is preliminary data.</text>
</comment>
<name>A0ABD3SM83_9LAMI</name>
<organism evidence="1 2">
    <name type="scientific">Penstemon smallii</name>
    <dbReference type="NCBI Taxonomy" id="265156"/>
    <lineage>
        <taxon>Eukaryota</taxon>
        <taxon>Viridiplantae</taxon>
        <taxon>Streptophyta</taxon>
        <taxon>Embryophyta</taxon>
        <taxon>Tracheophyta</taxon>
        <taxon>Spermatophyta</taxon>
        <taxon>Magnoliopsida</taxon>
        <taxon>eudicotyledons</taxon>
        <taxon>Gunneridae</taxon>
        <taxon>Pentapetalae</taxon>
        <taxon>asterids</taxon>
        <taxon>lamiids</taxon>
        <taxon>Lamiales</taxon>
        <taxon>Plantaginaceae</taxon>
        <taxon>Cheloneae</taxon>
        <taxon>Penstemon</taxon>
    </lineage>
</organism>
<reference evidence="1 2" key="1">
    <citation type="submission" date="2024-12" db="EMBL/GenBank/DDBJ databases">
        <title>The unique morphological basis and parallel evolutionary history of personate flowers in Penstemon.</title>
        <authorList>
            <person name="Depatie T.H."/>
            <person name="Wessinger C.A."/>
        </authorList>
    </citation>
    <scope>NUCLEOTIDE SEQUENCE [LARGE SCALE GENOMIC DNA]</scope>
    <source>
        <strain evidence="1">WTNN_2</strain>
        <tissue evidence="1">Leaf</tissue>
    </source>
</reference>
<gene>
    <name evidence="1" type="ORF">ACJIZ3_021721</name>
</gene>
<keyword evidence="2" id="KW-1185">Reference proteome</keyword>
<dbReference type="EMBL" id="JBJXBP010000006">
    <property type="protein sequence ID" value="KAL3825692.1"/>
    <property type="molecule type" value="Genomic_DNA"/>
</dbReference>